<evidence type="ECO:0000256" key="10">
    <source>
        <dbReference type="RuleBase" id="RU361145"/>
    </source>
</evidence>
<evidence type="ECO:0000256" key="7">
    <source>
        <dbReference type="ARBA" id="ARBA00023228"/>
    </source>
</evidence>
<dbReference type="Gene3D" id="1.20.1260.10">
    <property type="match status" value="1"/>
</dbReference>
<keyword evidence="3 10" id="KW-0409">Iron storage</keyword>
<keyword evidence="8" id="KW-0968">Cytoplasmic vesicle</keyword>
<dbReference type="GO" id="GO:0044754">
    <property type="term" value="C:autolysosome"/>
    <property type="evidence" value="ECO:0007669"/>
    <property type="project" value="UniProtKB-SubCell"/>
</dbReference>
<dbReference type="STRING" id="39432.ENSSBOP00000010800"/>
<reference evidence="12" key="2">
    <citation type="submission" date="2025-09" db="UniProtKB">
        <authorList>
            <consortium name="Ensembl"/>
        </authorList>
    </citation>
    <scope>IDENTIFICATION</scope>
</reference>
<dbReference type="InterPro" id="IPR009078">
    <property type="entry name" value="Ferritin-like_SF"/>
</dbReference>
<dbReference type="InterPro" id="IPR009040">
    <property type="entry name" value="Ferritin-like_diiron"/>
</dbReference>
<dbReference type="AlphaFoldDB" id="A0A2K6STT6"/>
<organism evidence="12 13">
    <name type="scientific">Saimiri boliviensis boliviensis</name>
    <name type="common">Bolivian squirrel monkey</name>
    <dbReference type="NCBI Taxonomy" id="39432"/>
    <lineage>
        <taxon>Eukaryota</taxon>
        <taxon>Metazoa</taxon>
        <taxon>Chordata</taxon>
        <taxon>Craniata</taxon>
        <taxon>Vertebrata</taxon>
        <taxon>Euteleostomi</taxon>
        <taxon>Mammalia</taxon>
        <taxon>Eutheria</taxon>
        <taxon>Euarchontoglires</taxon>
        <taxon>Primates</taxon>
        <taxon>Haplorrhini</taxon>
        <taxon>Platyrrhini</taxon>
        <taxon>Cebidae</taxon>
        <taxon>Saimiriinae</taxon>
        <taxon>Saimiri</taxon>
    </lineage>
</organism>
<dbReference type="GO" id="GO:0031410">
    <property type="term" value="C:cytoplasmic vesicle"/>
    <property type="evidence" value="ECO:0007669"/>
    <property type="project" value="UniProtKB-KW"/>
</dbReference>
<evidence type="ECO:0000256" key="4">
    <source>
        <dbReference type="ARBA" id="ARBA00022490"/>
    </source>
</evidence>
<feature type="domain" description="Ferritin-like diiron" evidence="11">
    <location>
        <begin position="1"/>
        <end position="137"/>
    </location>
</feature>
<evidence type="ECO:0000256" key="2">
    <source>
        <dbReference type="ARBA" id="ARBA00007513"/>
    </source>
</evidence>
<evidence type="ECO:0000256" key="3">
    <source>
        <dbReference type="ARBA" id="ARBA00022434"/>
    </source>
</evidence>
<keyword evidence="6 10" id="KW-0408">Iron</keyword>
<comment type="subcellular location">
    <subcellularLocation>
        <location evidence="9">Autolysosome</location>
    </subcellularLocation>
    <subcellularLocation>
        <location evidence="1">Cytoplasm</location>
    </subcellularLocation>
</comment>
<evidence type="ECO:0000256" key="8">
    <source>
        <dbReference type="ARBA" id="ARBA00023329"/>
    </source>
</evidence>
<dbReference type="Pfam" id="PF00210">
    <property type="entry name" value="Ferritin"/>
    <property type="match status" value="1"/>
</dbReference>
<dbReference type="PANTHER" id="PTHR11431">
    <property type="entry name" value="FERRITIN"/>
    <property type="match status" value="1"/>
</dbReference>
<dbReference type="Proteomes" id="UP000233220">
    <property type="component" value="Unplaced"/>
</dbReference>
<dbReference type="PROSITE" id="PS50905">
    <property type="entry name" value="FERRITIN_LIKE"/>
    <property type="match status" value="1"/>
</dbReference>
<name>A0A2K6STT6_SAIBB</name>
<evidence type="ECO:0000313" key="12">
    <source>
        <dbReference type="Ensembl" id="ENSSBOP00000010800.1"/>
    </source>
</evidence>
<evidence type="ECO:0000256" key="9">
    <source>
        <dbReference type="ARBA" id="ARBA00044942"/>
    </source>
</evidence>
<keyword evidence="7" id="KW-0458">Lysosome</keyword>
<comment type="function">
    <text evidence="10">Stores iron in a soluble, non-toxic, readily available form. Important for iron homeostasis. Iron is taken up in the ferrous form and deposited as ferric hydroxides after oxidation.</text>
</comment>
<keyword evidence="5 10" id="KW-0479">Metal-binding</keyword>
<evidence type="ECO:0000256" key="5">
    <source>
        <dbReference type="ARBA" id="ARBA00022723"/>
    </source>
</evidence>
<evidence type="ECO:0000313" key="13">
    <source>
        <dbReference type="Proteomes" id="UP000233220"/>
    </source>
</evidence>
<evidence type="ECO:0000256" key="1">
    <source>
        <dbReference type="ARBA" id="ARBA00004496"/>
    </source>
</evidence>
<dbReference type="PANTHER" id="PTHR11431:SF47">
    <property type="entry name" value="FERRITIN LIGHT CHAIN"/>
    <property type="match status" value="1"/>
</dbReference>
<proteinExistence type="inferred from homology"/>
<dbReference type="SUPFAM" id="SSF47240">
    <property type="entry name" value="Ferritin-like"/>
    <property type="match status" value="1"/>
</dbReference>
<dbReference type="InterPro" id="IPR008331">
    <property type="entry name" value="Ferritin_DPS_dom"/>
</dbReference>
<comment type="similarity">
    <text evidence="2 10">Belongs to the ferritin family.</text>
</comment>
<dbReference type="GO" id="GO:0006879">
    <property type="term" value="P:intracellular iron ion homeostasis"/>
    <property type="evidence" value="ECO:0007669"/>
    <property type="project" value="UniProtKB-KW"/>
</dbReference>
<accession>A0A2K6STT6</accession>
<evidence type="ECO:0000259" key="11">
    <source>
        <dbReference type="PROSITE" id="PS50905"/>
    </source>
</evidence>
<dbReference type="FunFam" id="1.20.1260.10:FF:000009">
    <property type="entry name" value="Ferritin light chain"/>
    <property type="match status" value="1"/>
</dbReference>
<keyword evidence="4" id="KW-0963">Cytoplasm</keyword>
<reference evidence="12" key="1">
    <citation type="submission" date="2025-08" db="UniProtKB">
        <authorList>
            <consortium name="Ensembl"/>
        </authorList>
    </citation>
    <scope>IDENTIFICATION</scope>
</reference>
<dbReference type="InterPro" id="IPR001519">
    <property type="entry name" value="Ferritin"/>
</dbReference>
<sequence>MSSQIRQNYSPDVEAAVTHLLDVYLPYLHRDDVALEGTSHFFQESAEEKRQGYERLPKMQNQRGGRALFQDIQKPARDEWGKTLGAVEAAALLDLHALGSACTDPHLCDFLESHFLDEDVKIIQKMGDHLANLHRLAGPQPGLGESLFQRLTLKHD</sequence>
<dbReference type="GeneTree" id="ENSGT00940000153096"/>
<dbReference type="Ensembl" id="ENSSBOT00000027578.1">
    <property type="protein sequence ID" value="ENSSBOP00000010800.1"/>
    <property type="gene ID" value="ENSSBOG00000022226.1"/>
</dbReference>
<dbReference type="OMA" id="TSWREVK"/>
<dbReference type="GO" id="GO:0006826">
    <property type="term" value="P:iron ion transport"/>
    <property type="evidence" value="ECO:0007669"/>
    <property type="project" value="InterPro"/>
</dbReference>
<dbReference type="GO" id="GO:0008198">
    <property type="term" value="F:ferrous iron binding"/>
    <property type="evidence" value="ECO:0007669"/>
    <property type="project" value="TreeGrafter"/>
</dbReference>
<dbReference type="GO" id="GO:0008199">
    <property type="term" value="F:ferric iron binding"/>
    <property type="evidence" value="ECO:0007669"/>
    <property type="project" value="InterPro"/>
</dbReference>
<protein>
    <recommendedName>
        <fullName evidence="10">Ferritin</fullName>
    </recommendedName>
</protein>
<evidence type="ECO:0000256" key="6">
    <source>
        <dbReference type="ARBA" id="ARBA00023004"/>
    </source>
</evidence>
<dbReference type="InterPro" id="IPR012347">
    <property type="entry name" value="Ferritin-like"/>
</dbReference>
<keyword evidence="13" id="KW-1185">Reference proteome</keyword>